<dbReference type="AlphaFoldDB" id="A0A9J6ZFC4"/>
<name>A0A9J6ZFC4_9BACL</name>
<evidence type="ECO:0000313" key="8">
    <source>
        <dbReference type="EMBL" id="URN94576.1"/>
    </source>
</evidence>
<evidence type="ECO:0000256" key="2">
    <source>
        <dbReference type="ARBA" id="ARBA00009399"/>
    </source>
</evidence>
<proteinExistence type="inferred from homology"/>
<feature type="transmembrane region" description="Helical" evidence="6">
    <location>
        <begin position="121"/>
        <end position="141"/>
    </location>
</feature>
<keyword evidence="3 6" id="KW-0812">Transmembrane</keyword>
<gene>
    <name evidence="8" type="ORF">NAG76_22630</name>
</gene>
<evidence type="ECO:0000256" key="1">
    <source>
        <dbReference type="ARBA" id="ARBA00004141"/>
    </source>
</evidence>
<protein>
    <submittedName>
        <fullName evidence="8">GtrA family protein</fullName>
    </submittedName>
</protein>
<dbReference type="InterPro" id="IPR051401">
    <property type="entry name" value="GtrA_CellWall_Glycosyl"/>
</dbReference>
<dbReference type="PANTHER" id="PTHR38459:SF1">
    <property type="entry name" value="PROPHAGE BACTOPRENOL-LINKED GLUCOSE TRANSLOCASE HOMOLOG"/>
    <property type="match status" value="1"/>
</dbReference>
<evidence type="ECO:0000256" key="5">
    <source>
        <dbReference type="ARBA" id="ARBA00023136"/>
    </source>
</evidence>
<keyword evidence="5 6" id="KW-0472">Membrane</keyword>
<dbReference type="GO" id="GO:0000271">
    <property type="term" value="P:polysaccharide biosynthetic process"/>
    <property type="evidence" value="ECO:0007669"/>
    <property type="project" value="InterPro"/>
</dbReference>
<evidence type="ECO:0000256" key="4">
    <source>
        <dbReference type="ARBA" id="ARBA00022989"/>
    </source>
</evidence>
<comment type="similarity">
    <text evidence="2">Belongs to the GtrA family.</text>
</comment>
<dbReference type="Pfam" id="PF04138">
    <property type="entry name" value="GtrA_DPMS_TM"/>
    <property type="match status" value="1"/>
</dbReference>
<dbReference type="KEGG" id="plig:NAG76_22630"/>
<keyword evidence="4 6" id="KW-1133">Transmembrane helix</keyword>
<dbReference type="PANTHER" id="PTHR38459">
    <property type="entry name" value="PROPHAGE BACTOPRENOL-LINKED GLUCOSE TRANSLOCASE HOMOLOG"/>
    <property type="match status" value="1"/>
</dbReference>
<feature type="transmembrane region" description="Helical" evidence="6">
    <location>
        <begin position="27"/>
        <end position="49"/>
    </location>
</feature>
<dbReference type="EMBL" id="CP097899">
    <property type="protein sequence ID" value="URN94576.1"/>
    <property type="molecule type" value="Genomic_DNA"/>
</dbReference>
<evidence type="ECO:0000313" key="9">
    <source>
        <dbReference type="Proteomes" id="UP001056756"/>
    </source>
</evidence>
<evidence type="ECO:0000256" key="6">
    <source>
        <dbReference type="SAM" id="Phobius"/>
    </source>
</evidence>
<dbReference type="GO" id="GO:0005886">
    <property type="term" value="C:plasma membrane"/>
    <property type="evidence" value="ECO:0007669"/>
    <property type="project" value="TreeGrafter"/>
</dbReference>
<dbReference type="Proteomes" id="UP001056756">
    <property type="component" value="Chromosome"/>
</dbReference>
<dbReference type="InterPro" id="IPR007267">
    <property type="entry name" value="GtrA_DPMS_TM"/>
</dbReference>
<evidence type="ECO:0000256" key="3">
    <source>
        <dbReference type="ARBA" id="ARBA00022692"/>
    </source>
</evidence>
<feature type="transmembrane region" description="Helical" evidence="6">
    <location>
        <begin position="55"/>
        <end position="73"/>
    </location>
</feature>
<accession>A0A9J6ZFC4</accession>
<feature type="domain" description="GtrA/DPMS transmembrane" evidence="7">
    <location>
        <begin position="30"/>
        <end position="147"/>
    </location>
</feature>
<organism evidence="8 9">
    <name type="scientific">Candidatus Pristimantibacillus lignocellulolyticus</name>
    <dbReference type="NCBI Taxonomy" id="2994561"/>
    <lineage>
        <taxon>Bacteria</taxon>
        <taxon>Bacillati</taxon>
        <taxon>Bacillota</taxon>
        <taxon>Bacilli</taxon>
        <taxon>Bacillales</taxon>
        <taxon>Paenibacillaceae</taxon>
        <taxon>Candidatus Pristimantibacillus</taxon>
    </lineage>
</organism>
<feature type="transmembrane region" description="Helical" evidence="6">
    <location>
        <begin position="94"/>
        <end position="115"/>
    </location>
</feature>
<reference evidence="8" key="1">
    <citation type="submission" date="2022-05" db="EMBL/GenBank/DDBJ databases">
        <title>Novel bacterial taxa in a minimal lignocellulolytic consortium and its capacity to transform plastics disclosed by genome-resolved metagenomics.</title>
        <authorList>
            <person name="Rodriguez C.A.D."/>
            <person name="Diaz-Garcia L."/>
            <person name="Herrera K."/>
            <person name="Tarazona N.A."/>
            <person name="Sproer C."/>
            <person name="Overmann J."/>
            <person name="Jimenez D.J."/>
        </authorList>
    </citation>
    <scope>NUCLEOTIDE SEQUENCE</scope>
    <source>
        <strain evidence="8">MAG5</strain>
    </source>
</reference>
<evidence type="ECO:0000259" key="7">
    <source>
        <dbReference type="Pfam" id="PF04138"/>
    </source>
</evidence>
<sequence>MNDKEQAAIQESNKDSELISKKSMKQFVIFGIIGISNTAVDFIMFWLLIQTSLHYVIANIVAYAVGMLNSYLWNNSITFKDKRGNDQNIAIKRITRFIVWNGLMLLLSSALIYAVVEYMHWHALISKLVVTVVILVIQFLGSKKWVFKQ</sequence>
<comment type="subcellular location">
    <subcellularLocation>
        <location evidence="1">Membrane</location>
        <topology evidence="1">Multi-pass membrane protein</topology>
    </subcellularLocation>
</comment>